<keyword evidence="3" id="KW-1185">Reference proteome</keyword>
<feature type="compositionally biased region" description="Low complexity" evidence="1">
    <location>
        <begin position="313"/>
        <end position="333"/>
    </location>
</feature>
<dbReference type="KEGG" id="sgra:EX895_003696"/>
<feature type="compositionally biased region" description="Low complexity" evidence="1">
    <location>
        <begin position="126"/>
        <end position="142"/>
    </location>
</feature>
<feature type="compositionally biased region" description="Polar residues" evidence="1">
    <location>
        <begin position="678"/>
        <end position="701"/>
    </location>
</feature>
<feature type="compositionally biased region" description="Polar residues" evidence="1">
    <location>
        <begin position="300"/>
        <end position="312"/>
    </location>
</feature>
<feature type="compositionally biased region" description="Basic and acidic residues" evidence="1">
    <location>
        <begin position="40"/>
        <end position="56"/>
    </location>
</feature>
<feature type="compositionally biased region" description="Low complexity" evidence="1">
    <location>
        <begin position="1"/>
        <end position="14"/>
    </location>
</feature>
<feature type="region of interest" description="Disordered" evidence="1">
    <location>
        <begin position="111"/>
        <end position="416"/>
    </location>
</feature>
<evidence type="ECO:0000256" key="1">
    <source>
        <dbReference type="SAM" id="MobiDB-lite"/>
    </source>
</evidence>
<evidence type="ECO:0000313" key="2">
    <source>
        <dbReference type="EMBL" id="TKY87019.1"/>
    </source>
</evidence>
<feature type="compositionally biased region" description="Acidic residues" evidence="1">
    <location>
        <begin position="617"/>
        <end position="648"/>
    </location>
</feature>
<dbReference type="GO" id="GO:0003677">
    <property type="term" value="F:DNA binding"/>
    <property type="evidence" value="ECO:0007669"/>
    <property type="project" value="TreeGrafter"/>
</dbReference>
<feature type="compositionally biased region" description="Polar residues" evidence="1">
    <location>
        <begin position="146"/>
        <end position="158"/>
    </location>
</feature>
<dbReference type="PANTHER" id="PTHR23389">
    <property type="entry name" value="CHROMOSOME TRANSMISSION FIDELITY FACTOR 18"/>
    <property type="match status" value="1"/>
</dbReference>
<organism evidence="2 3">
    <name type="scientific">Sporisorium graminicola</name>
    <dbReference type="NCBI Taxonomy" id="280036"/>
    <lineage>
        <taxon>Eukaryota</taxon>
        <taxon>Fungi</taxon>
        <taxon>Dikarya</taxon>
        <taxon>Basidiomycota</taxon>
        <taxon>Ustilaginomycotina</taxon>
        <taxon>Ustilaginomycetes</taxon>
        <taxon>Ustilaginales</taxon>
        <taxon>Ustilaginaceae</taxon>
        <taxon>Sporisorium</taxon>
    </lineage>
</organism>
<feature type="compositionally biased region" description="Low complexity" evidence="1">
    <location>
        <begin position="398"/>
        <end position="416"/>
    </location>
</feature>
<comment type="caution">
    <text evidence="2">The sequence shown here is derived from an EMBL/GenBank/DDBJ whole genome shotgun (WGS) entry which is preliminary data.</text>
</comment>
<feature type="compositionally biased region" description="Polar residues" evidence="1">
    <location>
        <begin position="377"/>
        <end position="392"/>
    </location>
</feature>
<dbReference type="PANTHER" id="PTHR23389:SF21">
    <property type="entry name" value="ATPASE FAMILY AAA DOMAIN-CONTAINING PROTEIN 5"/>
    <property type="match status" value="1"/>
</dbReference>
<feature type="region of interest" description="Disordered" evidence="1">
    <location>
        <begin position="589"/>
        <end position="648"/>
    </location>
</feature>
<feature type="compositionally biased region" description="Polar residues" evidence="1">
    <location>
        <begin position="177"/>
        <end position="190"/>
    </location>
</feature>
<dbReference type="OrthoDB" id="9996895at2759"/>
<feature type="compositionally biased region" description="Low complexity" evidence="1">
    <location>
        <begin position="783"/>
        <end position="802"/>
    </location>
</feature>
<sequence>MKSQKHSQPPSSQPYTTRANDKVMRQATLPWAAPPLPSSRPEHHHPLSHLADHIEQPAEFDSILPDLDAPPCQTSTPPLLYELDPSLQLDPALFSSSQDAAAIGAGQPAVDILAPGSGPPHKPDLTASPSSSSATSGVTLSAGLVASTQQTQLSSAPETDTVLPAEPAETAPDPSLTAVTSVPTSAQPETKSLPHLHPFFRPGGTSNHSTDSNDESDTENRRPARSSRTKAPVSYREDLKAVLRADAAKESARLKEEKRKAKLEASAAKRALKSVKVKPSQPGSTVNSDADDFELLETRVATSTGSNASKAHQPSGEAAAAQSSSSSKPQQSPKHVEPKPLSLAVKGTGAAAAANPHPFFTKKPKQQPLPPIDVDTDSSQGGDNNEAPSSYSIDPKGKAPATTKSTSASDSSPASWSLFSTHRVSSSKPKKPLYAPWPTLQDTHVVGLLETENELLSRAQINLAAFRSCWQPGPSSSTIKHSGPAPPPDFVSRMNRTRPRPHLDSISLLGSDVFGSRDDFLAQVDASNLSPQACTSVAQQAESCRTSGQLWTDAFRPHLASACLGNETNAGYLRDWLRRLLVAAPGSVRTTDSKRKHAVQRRVDRRRKKRVRRGYSDDDDDDSDDMADFIVDDDDEEEEDEDAEGEYDESIVNEGWFSKFAKIDRSTTVTDEGESVDVESSQGTAIAESTPQEATSQQNPSQRHRFASLDRLTNCMLLTGPSGSGKTASVYACAAELGYEVFELYPGMGKRSGKELLAAVGDLGRNHMVSSGGIGGGATFKKPPQQSSASPAAAGSAVGPTTTTTTTVRQSLILIEEADVLFEEDKGFWAAVVELVAESKRPVVVVCNDLELLPVHDLPVQHVLEYTNPRVSDQLVPWLQTVAAHMGRLVNSDQVQTMLRHLPSTTHALDTGDPTHADLRQALHQLQFGHLACTAPRHEQQRDWLQTLAPAAGTADMKALARAAESRSVADVLESALNSGNTAAEMDAFGDAGVDTSRSSRQWGAWVQLVPSPLASQQQRQAVVGIAEGMGAHLEYQSTLGEMHASLVGLGSIEDHDSGVEADRRMKRLQDRQAARLHTLIQPLLTPLRHSSSRLPPSLVTDYAPMIRLMALVDEDLAQIHASLRLQQQQQQQQQQVESSSSAQEAPAVAGMARGRSTRTSRAAAFTSWLTGTPEYGYERWLGAMGPEQVAVAQSTRLTF</sequence>
<gene>
    <name evidence="2" type="ORF">EX895_003696</name>
</gene>
<dbReference type="EMBL" id="SRRM01000014">
    <property type="protein sequence ID" value="TKY87019.1"/>
    <property type="molecule type" value="Genomic_DNA"/>
</dbReference>
<dbReference type="AlphaFoldDB" id="A0A4V6ETK6"/>
<protein>
    <recommendedName>
        <fullName evidence="4">AAA+ ATPase domain-containing protein</fullName>
    </recommendedName>
</protein>
<feature type="region of interest" description="Disordered" evidence="1">
    <location>
        <begin position="668"/>
        <end position="701"/>
    </location>
</feature>
<feature type="compositionally biased region" description="Basic and acidic residues" evidence="1">
    <location>
        <begin position="235"/>
        <end position="263"/>
    </location>
</feature>
<evidence type="ECO:0008006" key="4">
    <source>
        <dbReference type="Google" id="ProtNLM"/>
    </source>
</evidence>
<feature type="region of interest" description="Disordered" evidence="1">
    <location>
        <begin position="1"/>
        <end position="57"/>
    </location>
</feature>
<evidence type="ECO:0000313" key="3">
    <source>
        <dbReference type="Proteomes" id="UP000306050"/>
    </source>
</evidence>
<dbReference type="Gene3D" id="3.40.50.300">
    <property type="entry name" value="P-loop containing nucleotide triphosphate hydrolases"/>
    <property type="match status" value="1"/>
</dbReference>
<name>A0A4V6ETK6_9BASI</name>
<feature type="compositionally biased region" description="Basic residues" evidence="1">
    <location>
        <begin position="594"/>
        <end position="613"/>
    </location>
</feature>
<dbReference type="Proteomes" id="UP000306050">
    <property type="component" value="Chromosome SGRAM_22"/>
</dbReference>
<proteinExistence type="predicted"/>
<feature type="region of interest" description="Disordered" evidence="1">
    <location>
        <begin position="1131"/>
        <end position="1157"/>
    </location>
</feature>
<dbReference type="RefSeq" id="XP_029739004.1">
    <property type="nucleotide sequence ID" value="XM_029884294.1"/>
</dbReference>
<reference evidence="2 3" key="1">
    <citation type="submission" date="2019-05" db="EMBL/GenBank/DDBJ databases">
        <title>Sporisorium graminicola CBS 10092 draft sequencing and annotation.</title>
        <authorList>
            <person name="Solano-Gonzalez S."/>
            <person name="Caddick M.X."/>
            <person name="Darby A."/>
        </authorList>
    </citation>
    <scope>NUCLEOTIDE SEQUENCE [LARGE SCALE GENOMIC DNA]</scope>
    <source>
        <strain evidence="2 3">CBS 10092</strain>
    </source>
</reference>
<dbReference type="GeneID" id="40726591"/>
<dbReference type="GO" id="GO:0005634">
    <property type="term" value="C:nucleus"/>
    <property type="evidence" value="ECO:0007669"/>
    <property type="project" value="TreeGrafter"/>
</dbReference>
<accession>A0A4V6ETK6</accession>
<dbReference type="InterPro" id="IPR027417">
    <property type="entry name" value="P-loop_NTPase"/>
</dbReference>
<dbReference type="SUPFAM" id="SSF52540">
    <property type="entry name" value="P-loop containing nucleoside triphosphate hydrolases"/>
    <property type="match status" value="1"/>
</dbReference>
<feature type="region of interest" description="Disordered" evidence="1">
    <location>
        <begin position="774"/>
        <end position="802"/>
    </location>
</feature>